<keyword evidence="3" id="KW-1185">Reference proteome</keyword>
<comment type="caution">
    <text evidence="2">The sequence shown here is derived from an EMBL/GenBank/DDBJ whole genome shotgun (WGS) entry which is preliminary data.</text>
</comment>
<keyword evidence="1" id="KW-0732">Signal</keyword>
<proteinExistence type="predicted"/>
<feature type="chain" id="PRO_5021355966" description="WD40 repeat protein" evidence="1">
    <location>
        <begin position="21"/>
        <end position="219"/>
    </location>
</feature>
<sequence length="219" mass="24977">MRRILFVFFLVAIHSFGVSANENKEPSFDYPFLLGEWFITNPAPESTQDNFLTIRLSFASNYYFTIDIQKKDYSVERWEGLYNASDDTIVLGLNTSTPQIYAYETTHNRLNLNGITFHKALSKPLAGIWSSQVLSGEDILASNVQKLDLILQPDFVFMFRASGEQGQESIKRGIYYIENDHLVLLYENGETQSSYSLNDDTLTLSGTGTDMYAELARMR</sequence>
<evidence type="ECO:0008006" key="4">
    <source>
        <dbReference type="Google" id="ProtNLM"/>
    </source>
</evidence>
<evidence type="ECO:0000313" key="2">
    <source>
        <dbReference type="EMBL" id="GEA50857.1"/>
    </source>
</evidence>
<dbReference type="Proteomes" id="UP000318717">
    <property type="component" value="Unassembled WGS sequence"/>
</dbReference>
<name>A0A4Y3HUY1_9VIBR</name>
<dbReference type="AlphaFoldDB" id="A0A4Y3HUY1"/>
<organism evidence="2 3">
    <name type="scientific">Vibrio inusitatus NBRC 102082</name>
    <dbReference type="NCBI Taxonomy" id="1219070"/>
    <lineage>
        <taxon>Bacteria</taxon>
        <taxon>Pseudomonadati</taxon>
        <taxon>Pseudomonadota</taxon>
        <taxon>Gammaproteobacteria</taxon>
        <taxon>Vibrionales</taxon>
        <taxon>Vibrionaceae</taxon>
        <taxon>Vibrio</taxon>
    </lineage>
</organism>
<protein>
    <recommendedName>
        <fullName evidence="4">WD40 repeat protein</fullName>
    </recommendedName>
</protein>
<feature type="signal peptide" evidence="1">
    <location>
        <begin position="1"/>
        <end position="20"/>
    </location>
</feature>
<evidence type="ECO:0000313" key="3">
    <source>
        <dbReference type="Proteomes" id="UP000318717"/>
    </source>
</evidence>
<evidence type="ECO:0000256" key="1">
    <source>
        <dbReference type="SAM" id="SignalP"/>
    </source>
</evidence>
<accession>A0A4Y3HUY1</accession>
<dbReference type="OrthoDB" id="5901959at2"/>
<reference evidence="2 3" key="1">
    <citation type="submission" date="2019-06" db="EMBL/GenBank/DDBJ databases">
        <title>Whole genome shotgun sequence of Vibrio inusitatus NBRC 102082.</title>
        <authorList>
            <person name="Hosoyama A."/>
            <person name="Uohara A."/>
            <person name="Ohji S."/>
            <person name="Ichikawa N."/>
        </authorList>
    </citation>
    <scope>NUCLEOTIDE SEQUENCE [LARGE SCALE GENOMIC DNA]</scope>
    <source>
        <strain evidence="2 3">NBRC 102082</strain>
    </source>
</reference>
<dbReference type="RefSeq" id="WP_141345206.1">
    <property type="nucleotide sequence ID" value="NZ_BJLF01000007.1"/>
</dbReference>
<dbReference type="EMBL" id="BJLF01000007">
    <property type="protein sequence ID" value="GEA50857.1"/>
    <property type="molecule type" value="Genomic_DNA"/>
</dbReference>
<gene>
    <name evidence="2" type="ORF">VIN01S_16610</name>
</gene>